<organism evidence="1">
    <name type="scientific">Arion vulgaris</name>
    <dbReference type="NCBI Taxonomy" id="1028688"/>
    <lineage>
        <taxon>Eukaryota</taxon>
        <taxon>Metazoa</taxon>
        <taxon>Spiralia</taxon>
        <taxon>Lophotrochozoa</taxon>
        <taxon>Mollusca</taxon>
        <taxon>Gastropoda</taxon>
        <taxon>Heterobranchia</taxon>
        <taxon>Euthyneura</taxon>
        <taxon>Panpulmonata</taxon>
        <taxon>Eupulmonata</taxon>
        <taxon>Stylommatophora</taxon>
        <taxon>Helicina</taxon>
        <taxon>Arionoidea</taxon>
        <taxon>Arionidae</taxon>
        <taxon>Arion</taxon>
    </lineage>
</organism>
<gene>
    <name evidence="1" type="primary">ORF203247</name>
</gene>
<dbReference type="AlphaFoldDB" id="A0A0B7BP94"/>
<dbReference type="EMBL" id="HACG01047852">
    <property type="protein sequence ID" value="CEK94717.1"/>
    <property type="molecule type" value="Transcribed_RNA"/>
</dbReference>
<proteinExistence type="predicted"/>
<evidence type="ECO:0000313" key="1">
    <source>
        <dbReference type="EMBL" id="CEK94717.1"/>
    </source>
</evidence>
<accession>A0A0B7BP94</accession>
<reference evidence="1" key="1">
    <citation type="submission" date="2014-12" db="EMBL/GenBank/DDBJ databases">
        <title>Insight into the proteome of Arion vulgaris.</title>
        <authorList>
            <person name="Aradska J."/>
            <person name="Bulat T."/>
            <person name="Smidak R."/>
            <person name="Sarate P."/>
            <person name="Gangsoo J."/>
            <person name="Sialana F."/>
            <person name="Bilban M."/>
            <person name="Lubec G."/>
        </authorList>
    </citation>
    <scope>NUCLEOTIDE SEQUENCE</scope>
    <source>
        <tissue evidence="1">Skin</tissue>
    </source>
</reference>
<name>A0A0B7BP94_9EUPU</name>
<protein>
    <submittedName>
        <fullName evidence="1">Uncharacterized protein</fullName>
    </submittedName>
</protein>
<sequence>MTLPHMGVLETDYCTVVWKACRDQKGATMRLGISVNAAANGTGFFSTTDSQYLRVAAPIQISWSTSRDC</sequence>